<dbReference type="Proteomes" id="UP000217507">
    <property type="component" value="Chromosome"/>
</dbReference>
<evidence type="ECO:0000313" key="3">
    <source>
        <dbReference type="Proteomes" id="UP000217507"/>
    </source>
</evidence>
<feature type="domain" description="MEKHLA" evidence="1">
    <location>
        <begin position="16"/>
        <end position="156"/>
    </location>
</feature>
<gene>
    <name evidence="2" type="ORF">NIES23_32460</name>
</gene>
<evidence type="ECO:0000259" key="1">
    <source>
        <dbReference type="Pfam" id="PF08670"/>
    </source>
</evidence>
<reference evidence="2 3" key="1">
    <citation type="submission" date="2017-06" db="EMBL/GenBank/DDBJ databases">
        <title>Genome sequencing of cyanobaciteial culture collection at National Institute for Environmental Studies (NIES).</title>
        <authorList>
            <person name="Hirose Y."/>
            <person name="Shimura Y."/>
            <person name="Fujisawa T."/>
            <person name="Nakamura Y."/>
            <person name="Kawachi M."/>
        </authorList>
    </citation>
    <scope>NUCLEOTIDE SEQUENCE [LARGE SCALE GENOMIC DNA]</scope>
    <source>
        <strain evidence="2 3">NIES-23</strain>
    </source>
</reference>
<dbReference type="InterPro" id="IPR013978">
    <property type="entry name" value="MEKHLA"/>
</dbReference>
<dbReference type="EMBL" id="AP018216">
    <property type="protein sequence ID" value="BAY70442.1"/>
    <property type="molecule type" value="Genomic_DNA"/>
</dbReference>
<dbReference type="Pfam" id="PF08670">
    <property type="entry name" value="MEKHLA"/>
    <property type="match status" value="1"/>
</dbReference>
<name>A0A1Z4KNC0_ANAVA</name>
<proteinExistence type="predicted"/>
<evidence type="ECO:0000313" key="2">
    <source>
        <dbReference type="EMBL" id="BAY70442.1"/>
    </source>
</evidence>
<sequence length="158" mass="18320">MSGVKEYPGEQYIIIRHSQRLIKSFQYWTGNLLLDVHGSPDETALALFEAPFVLVSHGTEPDPIFNYGNRKALELWEMSWNEFTKMPSRKSAEEMVQQERDRLLAEAATQGFSYYSGVRITSTGKRFYMQDGIIWNLLDEQHQYCGQAAVSYNYQFIT</sequence>
<dbReference type="AlphaFoldDB" id="A0A1Z4KNC0"/>
<organism evidence="2 3">
    <name type="scientific">Trichormus variabilis NIES-23</name>
    <dbReference type="NCBI Taxonomy" id="1973479"/>
    <lineage>
        <taxon>Bacteria</taxon>
        <taxon>Bacillati</taxon>
        <taxon>Cyanobacteriota</taxon>
        <taxon>Cyanophyceae</taxon>
        <taxon>Nostocales</taxon>
        <taxon>Nostocaceae</taxon>
        <taxon>Trichormus</taxon>
    </lineage>
</organism>
<protein>
    <recommendedName>
        <fullName evidence="1">MEKHLA domain-containing protein</fullName>
    </recommendedName>
</protein>
<accession>A0A1Z4KNC0</accession>